<sequence length="37" mass="4437">MNILVVGRMHDSMNLKLSTLRWNPQLEFYILDPLQIH</sequence>
<protein>
    <submittedName>
        <fullName evidence="1 3">Uncharacterized protein</fullName>
    </submittedName>
</protein>
<gene>
    <name evidence="1" type="ORF">SCUD_LOCUS20281</name>
</gene>
<organism evidence="3">
    <name type="scientific">Schistosoma curassoni</name>
    <dbReference type="NCBI Taxonomy" id="6186"/>
    <lineage>
        <taxon>Eukaryota</taxon>
        <taxon>Metazoa</taxon>
        <taxon>Spiralia</taxon>
        <taxon>Lophotrochozoa</taxon>
        <taxon>Platyhelminthes</taxon>
        <taxon>Trematoda</taxon>
        <taxon>Digenea</taxon>
        <taxon>Strigeidida</taxon>
        <taxon>Schistosomatoidea</taxon>
        <taxon>Schistosomatidae</taxon>
        <taxon>Schistosoma</taxon>
    </lineage>
</organism>
<evidence type="ECO:0000313" key="3">
    <source>
        <dbReference type="WBParaSite" id="SCUD_0002028401-mRNA-1"/>
    </source>
</evidence>
<proteinExistence type="predicted"/>
<evidence type="ECO:0000313" key="2">
    <source>
        <dbReference type="Proteomes" id="UP000279833"/>
    </source>
</evidence>
<reference evidence="1 2" key="2">
    <citation type="submission" date="2018-11" db="EMBL/GenBank/DDBJ databases">
        <authorList>
            <consortium name="Pathogen Informatics"/>
        </authorList>
    </citation>
    <scope>NUCLEOTIDE SEQUENCE [LARGE SCALE GENOMIC DNA]</scope>
    <source>
        <strain evidence="1">Dakar</strain>
        <strain evidence="2">Dakar, Senegal</strain>
    </source>
</reference>
<accession>A0A183KYY4</accession>
<reference evidence="3" key="1">
    <citation type="submission" date="2016-06" db="UniProtKB">
        <authorList>
            <consortium name="WormBaseParasite"/>
        </authorList>
    </citation>
    <scope>IDENTIFICATION</scope>
</reference>
<dbReference type="Proteomes" id="UP000279833">
    <property type="component" value="Unassembled WGS sequence"/>
</dbReference>
<dbReference type="AlphaFoldDB" id="A0A183KYY4"/>
<keyword evidence="2" id="KW-1185">Reference proteome</keyword>
<name>A0A183KYY4_9TREM</name>
<evidence type="ECO:0000313" key="1">
    <source>
        <dbReference type="EMBL" id="VDP71698.1"/>
    </source>
</evidence>
<dbReference type="EMBL" id="UZAK01043975">
    <property type="protein sequence ID" value="VDP71698.1"/>
    <property type="molecule type" value="Genomic_DNA"/>
</dbReference>
<dbReference type="WBParaSite" id="SCUD_0002028401-mRNA-1">
    <property type="protein sequence ID" value="SCUD_0002028401-mRNA-1"/>
    <property type="gene ID" value="SCUD_0002028401"/>
</dbReference>